<evidence type="ECO:0000256" key="2">
    <source>
        <dbReference type="ARBA" id="ARBA00009047"/>
    </source>
</evidence>
<organism evidence="12 13">
    <name type="scientific">Alkalibacterium iburiense</name>
    <dbReference type="NCBI Taxonomy" id="290589"/>
    <lineage>
        <taxon>Bacteria</taxon>
        <taxon>Bacillati</taxon>
        <taxon>Bacillota</taxon>
        <taxon>Bacilli</taxon>
        <taxon>Lactobacillales</taxon>
        <taxon>Carnobacteriaceae</taxon>
        <taxon>Alkalibacterium</taxon>
    </lineage>
</organism>
<feature type="transmembrane region" description="Helical" evidence="9">
    <location>
        <begin position="297"/>
        <end position="317"/>
    </location>
</feature>
<dbReference type="InterPro" id="IPR000515">
    <property type="entry name" value="MetI-like"/>
</dbReference>
<keyword evidence="3 9" id="KW-0813">Transport</keyword>
<dbReference type="Gene3D" id="1.10.3720.10">
    <property type="entry name" value="MetI-like"/>
    <property type="match status" value="1"/>
</dbReference>
<dbReference type="SUPFAM" id="SSF161098">
    <property type="entry name" value="MetI-like"/>
    <property type="match status" value="1"/>
</dbReference>
<evidence type="ECO:0000313" key="12">
    <source>
        <dbReference type="EMBL" id="GAA0367011.1"/>
    </source>
</evidence>
<dbReference type="PANTHER" id="PTHR47314">
    <property type="entry name" value="MALTOSE/MALTODEXTRIN TRANSPORT SYSTEM PERMEASE PROTEIN MALF"/>
    <property type="match status" value="1"/>
</dbReference>
<sequence length="443" mass="49416">MKSNSNKNSIFSEGDKKYIKKSTFLSIIPGLGQLNNKQFFKGGLFLSIFALFVVEMLVFGIPALEGLITLGTDPATDHSLFFLIEGALQIIITIIFLIFLLANIIDARKVAKMRCINPENVNYSVKDILNHTLDNGFPYLLTIPAYLLMAFSIIFPVLVTIFIAFTNYNFRNVPPANLIEWVGLDTFRNLFVFSAYRDTFLAVFSWTLIWTFAATTLQLIIGVFTAIVINQKGLKFKKLFGVIMLLPWAIPAFITVLTFSNMFNPSVGAINTQVIPFLDSILPFVELTSVPWKITPFWTRIAIIMIQGWVGFPYIYVLTSGVIQSIPDDWYEASVMDGASAIQKFRFITLPHIFTVAAPIFVTQYTGNFNNFNTIYLFNEGGPGSIGSGAGSTDILISWIYKLTTGTSPQYNVSAAVTLIISMVVIALSMFIFSKTKAFEMGD</sequence>
<comment type="function">
    <text evidence="10">Part of the ABC transporter complex MalEFGK involved in maltose/maltodextrin import. Probably responsible for the translocation of the substrate across the membrane.</text>
</comment>
<feature type="transmembrane region" description="Helical" evidence="9">
    <location>
        <begin position="44"/>
        <end position="68"/>
    </location>
</feature>
<reference evidence="12 13" key="1">
    <citation type="journal article" date="2019" name="Int. J. Syst. Evol. Microbiol.">
        <title>The Global Catalogue of Microorganisms (GCM) 10K type strain sequencing project: providing services to taxonomists for standard genome sequencing and annotation.</title>
        <authorList>
            <consortium name="The Broad Institute Genomics Platform"/>
            <consortium name="The Broad Institute Genome Sequencing Center for Infectious Disease"/>
            <person name="Wu L."/>
            <person name="Ma J."/>
        </authorList>
    </citation>
    <scope>NUCLEOTIDE SEQUENCE [LARGE SCALE GENOMIC DNA]</scope>
    <source>
        <strain evidence="12 13">JCM 12662</strain>
    </source>
</reference>
<dbReference type="CDD" id="cd06261">
    <property type="entry name" value="TM_PBP2"/>
    <property type="match status" value="1"/>
</dbReference>
<dbReference type="InterPro" id="IPR035906">
    <property type="entry name" value="MetI-like_sf"/>
</dbReference>
<dbReference type="RefSeq" id="WP_425541704.1">
    <property type="nucleotide sequence ID" value="NZ_BAAACW010000121.1"/>
</dbReference>
<evidence type="ECO:0000256" key="4">
    <source>
        <dbReference type="ARBA" id="ARBA00022475"/>
    </source>
</evidence>
<proteinExistence type="inferred from homology"/>
<feature type="transmembrane region" description="Helical" evidence="9">
    <location>
        <begin position="80"/>
        <end position="104"/>
    </location>
</feature>
<feature type="transmembrane region" description="Helical" evidence="9">
    <location>
        <begin position="145"/>
        <end position="165"/>
    </location>
</feature>
<dbReference type="EMBL" id="BAAACW010000121">
    <property type="protein sequence ID" value="GAA0367011.1"/>
    <property type="molecule type" value="Genomic_DNA"/>
</dbReference>
<comment type="similarity">
    <text evidence="2 10">Belongs to the binding-protein-dependent transport system permease family. MalFG subfamily.</text>
</comment>
<dbReference type="Proteomes" id="UP001501166">
    <property type="component" value="Unassembled WGS sequence"/>
</dbReference>
<evidence type="ECO:0000256" key="3">
    <source>
        <dbReference type="ARBA" id="ARBA00022448"/>
    </source>
</evidence>
<keyword evidence="8 9" id="KW-0472">Membrane</keyword>
<evidence type="ECO:0000259" key="11">
    <source>
        <dbReference type="PROSITE" id="PS50928"/>
    </source>
</evidence>
<keyword evidence="7 9" id="KW-1133">Transmembrane helix</keyword>
<evidence type="ECO:0000256" key="1">
    <source>
        <dbReference type="ARBA" id="ARBA00004651"/>
    </source>
</evidence>
<accession>A0ABN0XLN1</accession>
<evidence type="ECO:0000256" key="10">
    <source>
        <dbReference type="RuleBase" id="RU367050"/>
    </source>
</evidence>
<dbReference type="PANTHER" id="PTHR47314:SF1">
    <property type="entry name" value="MALTOSE_MALTODEXTRIN TRANSPORT SYSTEM PERMEASE PROTEIN MALF"/>
    <property type="match status" value="1"/>
</dbReference>
<feature type="domain" description="ABC transmembrane type-1" evidence="11">
    <location>
        <begin position="204"/>
        <end position="432"/>
    </location>
</feature>
<protein>
    <recommendedName>
        <fullName evidence="10">Maltose/maltodextrin transport system permease protein</fullName>
    </recommendedName>
</protein>
<feature type="transmembrane region" description="Helical" evidence="9">
    <location>
        <begin position="411"/>
        <end position="433"/>
    </location>
</feature>
<comment type="subcellular location">
    <subcellularLocation>
        <location evidence="1 9">Cell membrane</location>
        <topology evidence="1 9">Multi-pass membrane protein</topology>
    </subcellularLocation>
</comment>
<keyword evidence="6 9" id="KW-0812">Transmembrane</keyword>
<keyword evidence="4 10" id="KW-1003">Cell membrane</keyword>
<evidence type="ECO:0000256" key="9">
    <source>
        <dbReference type="RuleBase" id="RU363032"/>
    </source>
</evidence>
<comment type="caution">
    <text evidence="12">The sequence shown here is derived from an EMBL/GenBank/DDBJ whole genome shotgun (WGS) entry which is preliminary data.</text>
</comment>
<dbReference type="PROSITE" id="PS50928">
    <property type="entry name" value="ABC_TM1"/>
    <property type="match status" value="1"/>
</dbReference>
<evidence type="ECO:0000313" key="13">
    <source>
        <dbReference type="Proteomes" id="UP001501166"/>
    </source>
</evidence>
<evidence type="ECO:0000256" key="6">
    <source>
        <dbReference type="ARBA" id="ARBA00022692"/>
    </source>
</evidence>
<keyword evidence="13" id="KW-1185">Reference proteome</keyword>
<feature type="transmembrane region" description="Helical" evidence="9">
    <location>
        <begin position="200"/>
        <end position="227"/>
    </location>
</feature>
<evidence type="ECO:0000256" key="5">
    <source>
        <dbReference type="ARBA" id="ARBA00022597"/>
    </source>
</evidence>
<gene>
    <name evidence="12" type="ORF">GCM10008932_18770</name>
</gene>
<evidence type="ECO:0000256" key="7">
    <source>
        <dbReference type="ARBA" id="ARBA00022989"/>
    </source>
</evidence>
<dbReference type="SUPFAM" id="SSF160964">
    <property type="entry name" value="MalF N-terminal region-like"/>
    <property type="match status" value="1"/>
</dbReference>
<keyword evidence="5 10" id="KW-0762">Sugar transport</keyword>
<name>A0ABN0XLN1_9LACT</name>
<feature type="transmembrane region" description="Helical" evidence="9">
    <location>
        <begin position="239"/>
        <end position="260"/>
    </location>
</feature>
<dbReference type="Pfam" id="PF00528">
    <property type="entry name" value="BPD_transp_1"/>
    <property type="match status" value="1"/>
</dbReference>
<evidence type="ECO:0000256" key="8">
    <source>
        <dbReference type="ARBA" id="ARBA00023136"/>
    </source>
</evidence>